<proteinExistence type="predicted"/>
<gene>
    <name evidence="1" type="ORF">LPJ64_003694</name>
</gene>
<evidence type="ECO:0000313" key="1">
    <source>
        <dbReference type="EMBL" id="KAJ1644652.1"/>
    </source>
</evidence>
<sequence>MSMLIASRAKAYSSTFQVRCLLHGKHTLAGNKGEGDNAAQTIFKALPGRAVRMLKFMSLTGSTVACTATVAAGISQYQEKLGDSDLNVVSLALASLVSVASTVAVSKLFGPFVTRITLLPTTVSKQAVQIDKRALPRFDSLMAQSSSKSRVVRLTEGSEIILHSPGLLGLNTVDTRVRIGDLMPSSRKFRTWDIRPSVLETRKRQGLGTPVTSFTIMWKSVQGLPTKKIMEEINTLVGTA</sequence>
<evidence type="ECO:0000313" key="2">
    <source>
        <dbReference type="Proteomes" id="UP001145021"/>
    </source>
</evidence>
<dbReference type="EMBL" id="JANBOH010000151">
    <property type="protein sequence ID" value="KAJ1644652.1"/>
    <property type="molecule type" value="Genomic_DNA"/>
</dbReference>
<reference evidence="1" key="1">
    <citation type="submission" date="2022-07" db="EMBL/GenBank/DDBJ databases">
        <title>Phylogenomic reconstructions and comparative analyses of Kickxellomycotina fungi.</title>
        <authorList>
            <person name="Reynolds N.K."/>
            <person name="Stajich J.E."/>
            <person name="Barry K."/>
            <person name="Grigoriev I.V."/>
            <person name="Crous P."/>
            <person name="Smith M.E."/>
        </authorList>
    </citation>
    <scope>NUCLEOTIDE SEQUENCE</scope>
    <source>
        <strain evidence="1">NBRC 105413</strain>
    </source>
</reference>
<protein>
    <submittedName>
        <fullName evidence="1">Uncharacterized protein</fullName>
    </submittedName>
</protein>
<keyword evidence="2" id="KW-1185">Reference proteome</keyword>
<dbReference type="Proteomes" id="UP001145021">
    <property type="component" value="Unassembled WGS sequence"/>
</dbReference>
<accession>A0A9W7XJS3</accession>
<comment type="caution">
    <text evidence="1">The sequence shown here is derived from an EMBL/GenBank/DDBJ whole genome shotgun (WGS) entry which is preliminary data.</text>
</comment>
<dbReference type="AlphaFoldDB" id="A0A9W7XJS3"/>
<organism evidence="1 2">
    <name type="scientific">Coemansia asiatica</name>
    <dbReference type="NCBI Taxonomy" id="1052880"/>
    <lineage>
        <taxon>Eukaryota</taxon>
        <taxon>Fungi</taxon>
        <taxon>Fungi incertae sedis</taxon>
        <taxon>Zoopagomycota</taxon>
        <taxon>Kickxellomycotina</taxon>
        <taxon>Kickxellomycetes</taxon>
        <taxon>Kickxellales</taxon>
        <taxon>Kickxellaceae</taxon>
        <taxon>Coemansia</taxon>
    </lineage>
</organism>
<name>A0A9W7XJS3_9FUNG</name>